<evidence type="ECO:0000256" key="1">
    <source>
        <dbReference type="SAM" id="MobiDB-lite"/>
    </source>
</evidence>
<sequence>MAHRVLHRGNDVIQVIFENLSTEPMSPVDRWSEERSSLARLAYTCKAFSPCALKILWRSLPSMMPLLSLLASSRGDRLLGGKHVGEVTQRSYSLVLKEPIAPESVLCFKRYASLVRVLRVDGLPHYDLAIFSYLEEAGLRSPLLPSLQDLSCRRSRITATTVGWVIGPSLRSFSAINYVDMRYQRNPEGVSKIESLLNGLHLSSPRLEVLEVADRMSCWNLSIALALSQLRVLDISRSRPCDTDFLRSLAALPRLHTLKIPEITGQPSPVPGGFRHLMNLAIVGDVDSLAFAVETIHPHQLRTLSVMIREPFECVDDAHGLFPSICNRCSRTLEEINIEYDLEPPEDEFTLTDILEPFHAARNVRVFTLTSEYKVSFSDADLVAIAKHWPALRALDLDYEEGPQLPTLWGIADLAGACPDLEEIALAIVEWPLQSSPPDKERDQGQRRAKNLKRLKLGQKDDSGQTRGADPRVVASVVRRLFPVFDLKGSREMVHYHYNALKLIFGSGGTFWRDVLAEMEKLPVGN</sequence>
<gene>
    <name evidence="2" type="ORF">DAEQUDRAFT_405377</name>
</gene>
<dbReference type="EMBL" id="KV429079">
    <property type="protein sequence ID" value="KZT67150.1"/>
    <property type="molecule type" value="Genomic_DNA"/>
</dbReference>
<proteinExistence type="predicted"/>
<dbReference type="OrthoDB" id="2801840at2759"/>
<dbReference type="InterPro" id="IPR032675">
    <property type="entry name" value="LRR_dom_sf"/>
</dbReference>
<dbReference type="STRING" id="1314783.A0A165NMK1"/>
<keyword evidence="3" id="KW-1185">Reference proteome</keyword>
<dbReference type="AlphaFoldDB" id="A0A165NMK1"/>
<evidence type="ECO:0000313" key="2">
    <source>
        <dbReference type="EMBL" id="KZT67150.1"/>
    </source>
</evidence>
<evidence type="ECO:0008006" key="4">
    <source>
        <dbReference type="Google" id="ProtNLM"/>
    </source>
</evidence>
<accession>A0A165NMK1</accession>
<name>A0A165NMK1_9APHY</name>
<feature type="compositionally biased region" description="Basic residues" evidence="1">
    <location>
        <begin position="447"/>
        <end position="457"/>
    </location>
</feature>
<feature type="region of interest" description="Disordered" evidence="1">
    <location>
        <begin position="435"/>
        <end position="470"/>
    </location>
</feature>
<reference evidence="2 3" key="1">
    <citation type="journal article" date="2016" name="Mol. Biol. Evol.">
        <title>Comparative Genomics of Early-Diverging Mushroom-Forming Fungi Provides Insights into the Origins of Lignocellulose Decay Capabilities.</title>
        <authorList>
            <person name="Nagy L.G."/>
            <person name="Riley R."/>
            <person name="Tritt A."/>
            <person name="Adam C."/>
            <person name="Daum C."/>
            <person name="Floudas D."/>
            <person name="Sun H."/>
            <person name="Yadav J.S."/>
            <person name="Pangilinan J."/>
            <person name="Larsson K.H."/>
            <person name="Matsuura K."/>
            <person name="Barry K."/>
            <person name="Labutti K."/>
            <person name="Kuo R."/>
            <person name="Ohm R.A."/>
            <person name="Bhattacharya S.S."/>
            <person name="Shirouzu T."/>
            <person name="Yoshinaga Y."/>
            <person name="Martin F.M."/>
            <person name="Grigoriev I.V."/>
            <person name="Hibbett D.S."/>
        </authorList>
    </citation>
    <scope>NUCLEOTIDE SEQUENCE [LARGE SCALE GENOMIC DNA]</scope>
    <source>
        <strain evidence="2 3">L-15889</strain>
    </source>
</reference>
<evidence type="ECO:0000313" key="3">
    <source>
        <dbReference type="Proteomes" id="UP000076727"/>
    </source>
</evidence>
<dbReference type="SUPFAM" id="SSF52047">
    <property type="entry name" value="RNI-like"/>
    <property type="match status" value="1"/>
</dbReference>
<protein>
    <recommendedName>
        <fullName evidence="4">F-box domain-containing protein</fullName>
    </recommendedName>
</protein>
<dbReference type="Gene3D" id="3.80.10.10">
    <property type="entry name" value="Ribonuclease Inhibitor"/>
    <property type="match status" value="1"/>
</dbReference>
<dbReference type="Proteomes" id="UP000076727">
    <property type="component" value="Unassembled WGS sequence"/>
</dbReference>
<organism evidence="2 3">
    <name type="scientific">Daedalea quercina L-15889</name>
    <dbReference type="NCBI Taxonomy" id="1314783"/>
    <lineage>
        <taxon>Eukaryota</taxon>
        <taxon>Fungi</taxon>
        <taxon>Dikarya</taxon>
        <taxon>Basidiomycota</taxon>
        <taxon>Agaricomycotina</taxon>
        <taxon>Agaricomycetes</taxon>
        <taxon>Polyporales</taxon>
        <taxon>Fomitopsis</taxon>
    </lineage>
</organism>